<dbReference type="InterPro" id="IPR036890">
    <property type="entry name" value="HATPase_C_sf"/>
</dbReference>
<keyword evidence="2" id="KW-1003">Cell membrane</keyword>
<dbReference type="InterPro" id="IPR050640">
    <property type="entry name" value="Bact_2-comp_sensor_kinase"/>
</dbReference>
<evidence type="ECO:0000259" key="13">
    <source>
        <dbReference type="Pfam" id="PF06580"/>
    </source>
</evidence>
<evidence type="ECO:0000313" key="16">
    <source>
        <dbReference type="Proteomes" id="UP000004893"/>
    </source>
</evidence>
<evidence type="ECO:0000256" key="4">
    <source>
        <dbReference type="ARBA" id="ARBA00022679"/>
    </source>
</evidence>
<comment type="caution">
    <text evidence="15">The sequence shown here is derived from an EMBL/GenBank/DDBJ whole genome shotgun (WGS) entry which is preliminary data.</text>
</comment>
<feature type="domain" description="Histidine kinase/HSP90-like ATPase" evidence="12">
    <location>
        <begin position="229"/>
        <end position="331"/>
    </location>
</feature>
<evidence type="ECO:0000313" key="15">
    <source>
        <dbReference type="EMBL" id="EEG75085.1"/>
    </source>
</evidence>
<dbReference type="InterPro" id="IPR018771">
    <property type="entry name" value="PocR_dom"/>
</dbReference>
<evidence type="ECO:0000256" key="8">
    <source>
        <dbReference type="ARBA" id="ARBA00022840"/>
    </source>
</evidence>
<dbReference type="Proteomes" id="UP000004893">
    <property type="component" value="Unassembled WGS sequence"/>
</dbReference>
<accession>C0BZ07</accession>
<feature type="domain" description="PocR" evidence="14">
    <location>
        <begin position="3"/>
        <end position="95"/>
    </location>
</feature>
<evidence type="ECO:0000259" key="14">
    <source>
        <dbReference type="Pfam" id="PF10114"/>
    </source>
</evidence>
<dbReference type="PANTHER" id="PTHR34220">
    <property type="entry name" value="SENSOR HISTIDINE KINASE YPDA"/>
    <property type="match status" value="1"/>
</dbReference>
<reference evidence="15" key="1">
    <citation type="submission" date="2009-02" db="EMBL/GenBank/DDBJ databases">
        <authorList>
            <person name="Fulton L."/>
            <person name="Clifton S."/>
            <person name="Fulton B."/>
            <person name="Xu J."/>
            <person name="Minx P."/>
            <person name="Pepin K.H."/>
            <person name="Johnson M."/>
            <person name="Bhonagiri V."/>
            <person name="Nash W.E."/>
            <person name="Mardis E.R."/>
            <person name="Wilson R.K."/>
        </authorList>
    </citation>
    <scope>NUCLEOTIDE SEQUENCE [LARGE SCALE GENOMIC DNA]</scope>
    <source>
        <strain evidence="15">DSM 15053</strain>
    </source>
</reference>
<dbReference type="EMBL" id="ABYI02000018">
    <property type="protein sequence ID" value="EEG75085.1"/>
    <property type="molecule type" value="Genomic_DNA"/>
</dbReference>
<keyword evidence="7 15" id="KW-0418">Kinase</keyword>
<keyword evidence="10" id="KW-0902">Two-component regulatory system</keyword>
<reference evidence="15" key="2">
    <citation type="submission" date="2013-06" db="EMBL/GenBank/DDBJ databases">
        <title>Draft genome sequence of Clostridium hylemonae (DSM 15053).</title>
        <authorList>
            <person name="Sudarsanam P."/>
            <person name="Ley R."/>
            <person name="Guruge J."/>
            <person name="Turnbaugh P.J."/>
            <person name="Mahowald M."/>
            <person name="Liep D."/>
            <person name="Gordon J."/>
        </authorList>
    </citation>
    <scope>NUCLEOTIDE SEQUENCE</scope>
    <source>
        <strain evidence="15">DSM 15053</strain>
    </source>
</reference>
<dbReference type="AlphaFoldDB" id="C0BZ07"/>
<dbReference type="OrthoDB" id="9809348at2"/>
<dbReference type="STRING" id="553973.CLOHYLEM_05046"/>
<evidence type="ECO:0000256" key="6">
    <source>
        <dbReference type="ARBA" id="ARBA00022741"/>
    </source>
</evidence>
<protein>
    <submittedName>
        <fullName evidence="15">ATPase/histidine kinase/DNA gyrase B/HSP90 domain protein</fullName>
    </submittedName>
</protein>
<keyword evidence="6" id="KW-0547">Nucleotide-binding</keyword>
<dbReference type="SUPFAM" id="SSF55874">
    <property type="entry name" value="ATPase domain of HSP90 chaperone/DNA topoisomerase II/histidine kinase"/>
    <property type="match status" value="1"/>
</dbReference>
<dbReference type="InterPro" id="IPR010559">
    <property type="entry name" value="Sig_transdc_His_kin_internal"/>
</dbReference>
<name>C0BZ07_9FIRM</name>
<dbReference type="GO" id="GO:0005886">
    <property type="term" value="C:plasma membrane"/>
    <property type="evidence" value="ECO:0007669"/>
    <property type="project" value="UniProtKB-SubCell"/>
</dbReference>
<feature type="domain" description="Signal transduction histidine kinase internal region" evidence="13">
    <location>
        <begin position="130"/>
        <end position="209"/>
    </location>
</feature>
<dbReference type="Pfam" id="PF02518">
    <property type="entry name" value="HATPase_c"/>
    <property type="match status" value="1"/>
</dbReference>
<keyword evidence="3" id="KW-0597">Phosphoprotein</keyword>
<dbReference type="Pfam" id="PF06580">
    <property type="entry name" value="His_kinase"/>
    <property type="match status" value="1"/>
</dbReference>
<dbReference type="Gene3D" id="3.30.565.10">
    <property type="entry name" value="Histidine kinase-like ATPase, C-terminal domain"/>
    <property type="match status" value="1"/>
</dbReference>
<dbReference type="eggNOG" id="COG2972">
    <property type="taxonomic scope" value="Bacteria"/>
</dbReference>
<evidence type="ECO:0000256" key="1">
    <source>
        <dbReference type="ARBA" id="ARBA00004651"/>
    </source>
</evidence>
<keyword evidence="11" id="KW-0472">Membrane</keyword>
<organism evidence="15 16">
    <name type="scientific">[Clostridium] hylemonae DSM 15053</name>
    <dbReference type="NCBI Taxonomy" id="553973"/>
    <lineage>
        <taxon>Bacteria</taxon>
        <taxon>Bacillati</taxon>
        <taxon>Bacillota</taxon>
        <taxon>Clostridia</taxon>
        <taxon>Lachnospirales</taxon>
        <taxon>Lachnospiraceae</taxon>
    </lineage>
</organism>
<dbReference type="Pfam" id="PF10114">
    <property type="entry name" value="PocR"/>
    <property type="match status" value="1"/>
</dbReference>
<dbReference type="GO" id="GO:0005524">
    <property type="term" value="F:ATP binding"/>
    <property type="evidence" value="ECO:0007669"/>
    <property type="project" value="UniProtKB-KW"/>
</dbReference>
<evidence type="ECO:0000256" key="7">
    <source>
        <dbReference type="ARBA" id="ARBA00022777"/>
    </source>
</evidence>
<dbReference type="HOGENOM" id="CLU_038337_0_0_9"/>
<dbReference type="InterPro" id="IPR003594">
    <property type="entry name" value="HATPase_dom"/>
</dbReference>
<sequence length="333" mass="37895">MGLKTKKPSIYVCHAGLINIEIPLIYKNQCFGAITAGQVLCEDMEGYPADQISGRVDYSDSEELYEYYKEIKVLSRKQIEATTASLASICNYILQKFAYAQIQQDLAANREKLLLYEKQQIELKHQLKMAQFDALQKQVTPHFIFNVINTISRLLSMKEYDTAAKMLDSFASMMRYSLLDVKSTVMLKQELNYIENFLMIQKIRFGDRIEYELECDPGLLDIEVPFFFLQPLVENSIKHGLLDKPEGGKVLLACAKVKDGCVITLEDNGTGIEAGKLHSIKENLLTTKGSRDSEHIGLYNCYNRLKLLFGSNMKFFIESESGKGTAIQIMFHL</sequence>
<keyword evidence="4" id="KW-0808">Transferase</keyword>
<evidence type="ECO:0000256" key="11">
    <source>
        <dbReference type="ARBA" id="ARBA00023136"/>
    </source>
</evidence>
<evidence type="ECO:0000256" key="3">
    <source>
        <dbReference type="ARBA" id="ARBA00022553"/>
    </source>
</evidence>
<comment type="subcellular location">
    <subcellularLocation>
        <location evidence="1">Cell membrane</location>
        <topology evidence="1">Multi-pass membrane protein</topology>
    </subcellularLocation>
</comment>
<keyword evidence="8" id="KW-0067">ATP-binding</keyword>
<evidence type="ECO:0000256" key="5">
    <source>
        <dbReference type="ARBA" id="ARBA00022692"/>
    </source>
</evidence>
<evidence type="ECO:0000256" key="9">
    <source>
        <dbReference type="ARBA" id="ARBA00022989"/>
    </source>
</evidence>
<gene>
    <name evidence="15" type="ORF">CLOHYLEM_05046</name>
</gene>
<evidence type="ECO:0000256" key="2">
    <source>
        <dbReference type="ARBA" id="ARBA00022475"/>
    </source>
</evidence>
<keyword evidence="9" id="KW-1133">Transmembrane helix</keyword>
<evidence type="ECO:0000259" key="12">
    <source>
        <dbReference type="Pfam" id="PF02518"/>
    </source>
</evidence>
<dbReference type="GO" id="GO:0000155">
    <property type="term" value="F:phosphorelay sensor kinase activity"/>
    <property type="evidence" value="ECO:0007669"/>
    <property type="project" value="InterPro"/>
</dbReference>
<keyword evidence="16" id="KW-1185">Reference proteome</keyword>
<dbReference type="PANTHER" id="PTHR34220:SF11">
    <property type="entry name" value="SENSOR PROTEIN KINASE HPTS"/>
    <property type="match status" value="1"/>
</dbReference>
<proteinExistence type="predicted"/>
<evidence type="ECO:0000256" key="10">
    <source>
        <dbReference type="ARBA" id="ARBA00023012"/>
    </source>
</evidence>
<keyword evidence="5" id="KW-0812">Transmembrane</keyword>